<dbReference type="Proteomes" id="UP001432027">
    <property type="component" value="Unassembled WGS sequence"/>
</dbReference>
<organism evidence="1 2">
    <name type="scientific">Pristionchus entomophagus</name>
    <dbReference type="NCBI Taxonomy" id="358040"/>
    <lineage>
        <taxon>Eukaryota</taxon>
        <taxon>Metazoa</taxon>
        <taxon>Ecdysozoa</taxon>
        <taxon>Nematoda</taxon>
        <taxon>Chromadorea</taxon>
        <taxon>Rhabditida</taxon>
        <taxon>Rhabditina</taxon>
        <taxon>Diplogasteromorpha</taxon>
        <taxon>Diplogasteroidea</taxon>
        <taxon>Neodiplogasteridae</taxon>
        <taxon>Pristionchus</taxon>
    </lineage>
</organism>
<protein>
    <submittedName>
        <fullName evidence="1">Uncharacterized protein</fullName>
    </submittedName>
</protein>
<dbReference type="EMBL" id="BTSX01000005">
    <property type="protein sequence ID" value="GMS98686.1"/>
    <property type="molecule type" value="Genomic_DNA"/>
</dbReference>
<keyword evidence="2" id="KW-1185">Reference proteome</keyword>
<gene>
    <name evidence="1" type="ORF">PENTCL1PPCAC_20861</name>
</gene>
<proteinExistence type="predicted"/>
<comment type="caution">
    <text evidence="1">The sequence shown here is derived from an EMBL/GenBank/DDBJ whole genome shotgun (WGS) entry which is preliminary data.</text>
</comment>
<evidence type="ECO:0000313" key="1">
    <source>
        <dbReference type="EMBL" id="GMS98686.1"/>
    </source>
</evidence>
<evidence type="ECO:0000313" key="2">
    <source>
        <dbReference type="Proteomes" id="UP001432027"/>
    </source>
</evidence>
<name>A0AAV5TW51_9BILA</name>
<reference evidence="1" key="1">
    <citation type="submission" date="2023-10" db="EMBL/GenBank/DDBJ databases">
        <title>Genome assembly of Pristionchus species.</title>
        <authorList>
            <person name="Yoshida K."/>
            <person name="Sommer R.J."/>
        </authorList>
    </citation>
    <scope>NUCLEOTIDE SEQUENCE</scope>
    <source>
        <strain evidence="1">RS0144</strain>
    </source>
</reference>
<feature type="non-terminal residue" evidence="1">
    <location>
        <position position="1"/>
    </location>
</feature>
<accession>A0AAV5TW51</accession>
<feature type="non-terminal residue" evidence="1">
    <location>
        <position position="112"/>
    </location>
</feature>
<dbReference type="AlphaFoldDB" id="A0AAV5TW51"/>
<sequence length="112" mass="12848">RGNEIDVTLPGKNIDMHGVGFNNAIYLCCRKKIYKAVFEMADGITISPIRDLLTGENVDWTICSRVRYRKRYVYRLSEDPGANEILVDVPDEEMKDMEVAAIHSLACRRRQV</sequence>